<dbReference type="PANTHER" id="PTHR45820:SF6">
    <property type="entry name" value="ZINC_CADMIUM RESISTANCE PROTEIN-LIKE"/>
    <property type="match status" value="1"/>
</dbReference>
<dbReference type="SUPFAM" id="SSF161111">
    <property type="entry name" value="Cation efflux protein transmembrane domain-like"/>
    <property type="match status" value="1"/>
</dbReference>
<organism evidence="10 11">
    <name type="scientific">Labrus bergylta</name>
    <name type="common">ballan wrasse</name>
    <dbReference type="NCBI Taxonomy" id="56723"/>
    <lineage>
        <taxon>Eukaryota</taxon>
        <taxon>Metazoa</taxon>
        <taxon>Chordata</taxon>
        <taxon>Craniata</taxon>
        <taxon>Vertebrata</taxon>
        <taxon>Euteleostomi</taxon>
        <taxon>Actinopterygii</taxon>
        <taxon>Neopterygii</taxon>
        <taxon>Teleostei</taxon>
        <taxon>Neoteleostei</taxon>
        <taxon>Acanthomorphata</taxon>
        <taxon>Eupercaria</taxon>
        <taxon>Labriformes</taxon>
        <taxon>Labridae</taxon>
        <taxon>Labrus</taxon>
    </lineage>
</organism>
<dbReference type="InterPro" id="IPR027469">
    <property type="entry name" value="Cation_efflux_TMD_sf"/>
</dbReference>
<keyword evidence="4" id="KW-0862">Zinc</keyword>
<dbReference type="GO" id="GO:0019855">
    <property type="term" value="F:calcium channel inhibitor activity"/>
    <property type="evidence" value="ECO:0007669"/>
    <property type="project" value="TreeGrafter"/>
</dbReference>
<protein>
    <submittedName>
        <fullName evidence="10">Zinc transporter 1-like</fullName>
    </submittedName>
</protein>
<dbReference type="InterPro" id="IPR027470">
    <property type="entry name" value="Cation_efflux_CTD"/>
</dbReference>
<dbReference type="GO" id="GO:0016020">
    <property type="term" value="C:membrane"/>
    <property type="evidence" value="ECO:0007669"/>
    <property type="project" value="UniProtKB-SubCell"/>
</dbReference>
<reference evidence="10" key="2">
    <citation type="submission" date="2025-09" db="UniProtKB">
        <authorList>
            <consortium name="Ensembl"/>
        </authorList>
    </citation>
    <scope>IDENTIFICATION</scope>
</reference>
<dbReference type="STRING" id="56723.ENSLBEP00000026949"/>
<dbReference type="Pfam" id="PF16916">
    <property type="entry name" value="ZT_dimer"/>
    <property type="match status" value="1"/>
</dbReference>
<dbReference type="GO" id="GO:0006882">
    <property type="term" value="P:intracellular zinc ion homeostasis"/>
    <property type="evidence" value="ECO:0007669"/>
    <property type="project" value="TreeGrafter"/>
</dbReference>
<evidence type="ECO:0000256" key="3">
    <source>
        <dbReference type="ARBA" id="ARBA00022692"/>
    </source>
</evidence>
<dbReference type="GeneTree" id="ENSGT00940000156484"/>
<feature type="transmembrane region" description="Helical" evidence="8">
    <location>
        <begin position="173"/>
        <end position="191"/>
    </location>
</feature>
<dbReference type="GO" id="GO:0010312">
    <property type="term" value="P:detoxification of zinc ion"/>
    <property type="evidence" value="ECO:0007669"/>
    <property type="project" value="TreeGrafter"/>
</dbReference>
<feature type="transmembrane region" description="Helical" evidence="8">
    <location>
        <begin position="390"/>
        <end position="411"/>
    </location>
</feature>
<sequence>MRVLNWCMLGAAVLLLVCQVIIHQLCESLIVLVDGFHTLFMLVRMAFPPSKPVSVRKPPLSPAYSPPSSAAPPSLLSVDSAIKVLPPDTHTSTDESQIQEQPPIPQPPLEAAAQVNSPEVSPALNCGLSYSSSRTQVVGAFISALVLTSLCLSCVTEIISFSLDPHPVQRPPLPVLVGAISLLYKMLLLWLKWDQMKQEQAGAGRQLETKSHFEVNHKVSTKGKAEGWIDPEKLLDDVSQVQYPADDPLHNGALVLSNPGISTSSPDRDSENPQPQPGVHLHAAAPRDSSDCEGLSCVADLSQTEEITGISKDRTCKGHLGNENASNSSQICKSSHPTDSPVPTSQEVVILLPSTLVVQSLCTPILSLINSLVTLLVGPQCLHSSGACGLLVYLDPVLSMLAVCVLIAMAMPEVHRYGLLLLQSTPPHICVSDLGRRIASVPGVQAVHDLHVWQLAGTLTVASVHVHCHAGFPLHRCVDVLSGVTKVLQSVGVSCCTVQPEFVSYSGSSAGSEGETSPVIHREDPTLPPLQLTCSLACGKACAGFMCCSPKEEPTRTLLTPAGETKEDPQTLVIENTFL</sequence>
<evidence type="ECO:0000313" key="10">
    <source>
        <dbReference type="Ensembl" id="ENSLBEP00000026949.1"/>
    </source>
</evidence>
<keyword evidence="6 8" id="KW-0472">Membrane</keyword>
<evidence type="ECO:0000256" key="7">
    <source>
        <dbReference type="SAM" id="MobiDB-lite"/>
    </source>
</evidence>
<evidence type="ECO:0000256" key="1">
    <source>
        <dbReference type="ARBA" id="ARBA00004141"/>
    </source>
</evidence>
<comment type="similarity">
    <text evidence="2">Belongs to the cation diffusion facilitator (CDF) transporter (TC 2.A.4) family. SLC30A subfamily.</text>
</comment>
<feature type="region of interest" description="Disordered" evidence="7">
    <location>
        <begin position="89"/>
        <end position="112"/>
    </location>
</feature>
<dbReference type="AlphaFoldDB" id="A0A3Q3G5U5"/>
<evidence type="ECO:0000256" key="5">
    <source>
        <dbReference type="ARBA" id="ARBA00022989"/>
    </source>
</evidence>
<keyword evidence="3 8" id="KW-0812">Transmembrane</keyword>
<dbReference type="GO" id="GO:0005794">
    <property type="term" value="C:Golgi apparatus"/>
    <property type="evidence" value="ECO:0007669"/>
    <property type="project" value="TreeGrafter"/>
</dbReference>
<keyword evidence="11" id="KW-1185">Reference proteome</keyword>
<feature type="domain" description="Cation efflux protein cytoplasmic" evidence="9">
    <location>
        <begin position="427"/>
        <end position="501"/>
    </location>
</feature>
<dbReference type="Ensembl" id="ENSLBET00000028248.1">
    <property type="protein sequence ID" value="ENSLBEP00000026949.1"/>
    <property type="gene ID" value="ENSLBEG00000020482.1"/>
</dbReference>
<evidence type="ECO:0000256" key="8">
    <source>
        <dbReference type="SAM" id="Phobius"/>
    </source>
</evidence>
<dbReference type="GO" id="GO:0005385">
    <property type="term" value="F:zinc ion transmembrane transporter activity"/>
    <property type="evidence" value="ECO:0007669"/>
    <property type="project" value="TreeGrafter"/>
</dbReference>
<feature type="region of interest" description="Disordered" evidence="7">
    <location>
        <begin position="252"/>
        <end position="287"/>
    </location>
</feature>
<dbReference type="PANTHER" id="PTHR45820">
    <property type="entry name" value="FI23527P1"/>
    <property type="match status" value="1"/>
</dbReference>
<dbReference type="Gene3D" id="1.20.1510.10">
    <property type="entry name" value="Cation efflux protein transmembrane domain"/>
    <property type="match status" value="1"/>
</dbReference>
<dbReference type="OrthoDB" id="29444at2759"/>
<dbReference type="SUPFAM" id="SSF160240">
    <property type="entry name" value="Cation efflux protein cytoplasmic domain-like"/>
    <property type="match status" value="1"/>
</dbReference>
<name>A0A3Q3G5U5_9LABR</name>
<comment type="subcellular location">
    <subcellularLocation>
        <location evidence="1">Membrane</location>
        <topology evidence="1">Multi-pass membrane protein</topology>
    </subcellularLocation>
</comment>
<evidence type="ECO:0000313" key="11">
    <source>
        <dbReference type="Proteomes" id="UP000261660"/>
    </source>
</evidence>
<keyword evidence="5 8" id="KW-1133">Transmembrane helix</keyword>
<accession>A0A3Q3G5U5</accession>
<dbReference type="FunCoup" id="A0A3Q3G5U5">
    <property type="interactions" value="23"/>
</dbReference>
<feature type="transmembrane region" description="Helical" evidence="8">
    <location>
        <begin position="137"/>
        <end position="161"/>
    </location>
</feature>
<dbReference type="Proteomes" id="UP000261660">
    <property type="component" value="Unplaced"/>
</dbReference>
<evidence type="ECO:0000256" key="4">
    <source>
        <dbReference type="ARBA" id="ARBA00022833"/>
    </source>
</evidence>
<reference evidence="10" key="1">
    <citation type="submission" date="2025-08" db="UniProtKB">
        <authorList>
            <consortium name="Ensembl"/>
        </authorList>
    </citation>
    <scope>IDENTIFICATION</scope>
</reference>
<evidence type="ECO:0000256" key="2">
    <source>
        <dbReference type="ARBA" id="ARBA00008873"/>
    </source>
</evidence>
<dbReference type="InParanoid" id="A0A3Q3G5U5"/>
<evidence type="ECO:0000256" key="6">
    <source>
        <dbReference type="ARBA" id="ARBA00023136"/>
    </source>
</evidence>
<proteinExistence type="inferred from homology"/>
<dbReference type="GO" id="GO:0005783">
    <property type="term" value="C:endoplasmic reticulum"/>
    <property type="evidence" value="ECO:0007669"/>
    <property type="project" value="TreeGrafter"/>
</dbReference>
<dbReference type="InterPro" id="IPR036837">
    <property type="entry name" value="Cation_efflux_CTD_sf"/>
</dbReference>
<feature type="transmembrane region" description="Helical" evidence="8">
    <location>
        <begin position="28"/>
        <end position="47"/>
    </location>
</feature>
<evidence type="ECO:0000259" key="9">
    <source>
        <dbReference type="Pfam" id="PF16916"/>
    </source>
</evidence>